<comment type="caution">
    <text evidence="3">The sequence shown here is derived from an EMBL/GenBank/DDBJ whole genome shotgun (WGS) entry which is preliminary data.</text>
</comment>
<protein>
    <recommendedName>
        <fullName evidence="2">Endonuclease GajA/Old nuclease/RecF-like AAA domain-containing protein</fullName>
    </recommendedName>
</protein>
<evidence type="ECO:0000256" key="1">
    <source>
        <dbReference type="SAM" id="Coils"/>
    </source>
</evidence>
<evidence type="ECO:0000259" key="2">
    <source>
        <dbReference type="Pfam" id="PF13175"/>
    </source>
</evidence>
<evidence type="ECO:0000313" key="4">
    <source>
        <dbReference type="Proteomes" id="UP000093482"/>
    </source>
</evidence>
<feature type="coiled-coil region" evidence="1">
    <location>
        <begin position="574"/>
        <end position="601"/>
    </location>
</feature>
<feature type="domain" description="Endonuclease GajA/Old nuclease/RecF-like AAA" evidence="2">
    <location>
        <begin position="61"/>
        <end position="508"/>
    </location>
</feature>
<dbReference type="InterPro" id="IPR027417">
    <property type="entry name" value="P-loop_NTPase"/>
</dbReference>
<reference evidence="3 4" key="1">
    <citation type="submission" date="2016-07" db="EMBL/GenBank/DDBJ databases">
        <title>Caryophanon latum genome sequencing.</title>
        <authorList>
            <person name="Verma A."/>
            <person name="Pal Y."/>
            <person name="Krishnamurthi S."/>
        </authorList>
    </citation>
    <scope>NUCLEOTIDE SEQUENCE [LARGE SCALE GENOMIC DNA]</scope>
    <source>
        <strain evidence="3 4">DSM 14151</strain>
    </source>
</reference>
<accession>A0A1C0YV61</accession>
<dbReference type="Proteomes" id="UP000093482">
    <property type="component" value="Unassembled WGS sequence"/>
</dbReference>
<name>A0A1C0YV61_9BACL</name>
<dbReference type="Gene3D" id="3.40.50.300">
    <property type="entry name" value="P-loop containing nucleotide triphosphate hydrolases"/>
    <property type="match status" value="1"/>
</dbReference>
<proteinExistence type="predicted"/>
<keyword evidence="4" id="KW-1185">Reference proteome</keyword>
<dbReference type="InterPro" id="IPR051396">
    <property type="entry name" value="Bact_Antivir_Def_Nuclease"/>
</dbReference>
<dbReference type="PANTHER" id="PTHR43581:SF2">
    <property type="entry name" value="EXCINUCLEASE ATPASE SUBUNIT"/>
    <property type="match status" value="1"/>
</dbReference>
<dbReference type="RefSeq" id="WP_066463726.1">
    <property type="nucleotide sequence ID" value="NZ_MATO01000031.1"/>
</dbReference>
<dbReference type="Pfam" id="PF13175">
    <property type="entry name" value="AAA_15"/>
    <property type="match status" value="1"/>
</dbReference>
<dbReference type="AlphaFoldDB" id="A0A1C0YV61"/>
<evidence type="ECO:0000313" key="3">
    <source>
        <dbReference type="EMBL" id="OCS91057.1"/>
    </source>
</evidence>
<gene>
    <name evidence="3" type="ORF">A6K76_09950</name>
</gene>
<dbReference type="SUPFAM" id="SSF52540">
    <property type="entry name" value="P-loop containing nucleoside triphosphate hydrolases"/>
    <property type="match status" value="1"/>
</dbReference>
<dbReference type="InterPro" id="IPR041685">
    <property type="entry name" value="AAA_GajA/Old/RecF-like"/>
</dbReference>
<dbReference type="OrthoDB" id="9784297at2"/>
<keyword evidence="1" id="KW-0175">Coiled coil</keyword>
<dbReference type="PANTHER" id="PTHR43581">
    <property type="entry name" value="ATP/GTP PHOSPHATASE"/>
    <property type="match status" value="1"/>
</dbReference>
<dbReference type="EMBL" id="MATO01000031">
    <property type="protein sequence ID" value="OCS91057.1"/>
    <property type="molecule type" value="Genomic_DNA"/>
</dbReference>
<organism evidence="3 4">
    <name type="scientific">Caryophanon latum</name>
    <dbReference type="NCBI Taxonomy" id="33977"/>
    <lineage>
        <taxon>Bacteria</taxon>
        <taxon>Bacillati</taxon>
        <taxon>Bacillota</taxon>
        <taxon>Bacilli</taxon>
        <taxon>Bacillales</taxon>
        <taxon>Caryophanaceae</taxon>
        <taxon>Caryophanon</taxon>
    </lineage>
</organism>
<sequence length="669" mass="78717">MQLIYCYIEKYKALNNAGIHFDNRYECSVEKNGEQYELTINKAEDFDALQNVHDFVWGDSNISSISAIVGDNGAGKTTVLEVIGKYFRAYEDYSDEPFSIFICECTKSRNLKIFIQGNIQLEQISINSKMKCCIFDLKNKEINEEDQMTVAYVTNILDSKHYYGAALDSDRFIKRENSRNIGHIELSEGAVLADALEESIKEGKYLYNPIERYFSNEFVRQLQYLKSSKEKSLSLHSVEPKILWISIENSKHLMRRIEYNIEPTDKAMEYIDAINEVFKKLSNSSENSFIRNLMICFIQEVRLKSRLQFELYAEEKSLNFFRTVTEDKKNLYANPIEVFERFFKICRESKFDEVLEIQPYVDVIESFKRNKKILFESEFPWLIPINLDKNTNKEALLDFYECIEKVPLFIYDKFISFEWAGISSGEYALFNLFSKLYRVSEMINGRYNLAKYTRNPKSCLILLDECEITLHPQWQTQVIDKITEFFKEMIDDPNMKIQIILTTHSPILLSDMHQSNVVYMRQEETLEKSSNKDEQQQEKQIKLVIESGRTHKQTFAQNIHELFTDAFFLKHTRGTLAENTLDKINQQLENMEKNGMNEIANSTTLRQLADVIDHIGEPVLRNFYKDRLLKLHKQWESKKLETAKEVYAQLSNEEKRLFIEHLLQEADED</sequence>